<feature type="transmembrane region" description="Helical" evidence="3">
    <location>
        <begin position="12"/>
        <end position="33"/>
    </location>
</feature>
<dbReference type="Gene3D" id="1.20.1250.20">
    <property type="entry name" value="MFS general substrate transporter like domains"/>
    <property type="match status" value="2"/>
</dbReference>
<feature type="transmembrane region" description="Helical" evidence="3">
    <location>
        <begin position="45"/>
        <end position="66"/>
    </location>
</feature>
<dbReference type="InterPro" id="IPR020846">
    <property type="entry name" value="MFS_dom"/>
</dbReference>
<feature type="transmembrane region" description="Helical" evidence="3">
    <location>
        <begin position="153"/>
        <end position="172"/>
    </location>
</feature>
<dbReference type="PROSITE" id="PS50850">
    <property type="entry name" value="MFS"/>
    <property type="match status" value="1"/>
</dbReference>
<feature type="domain" description="Major facilitator superfamily (MFS) profile" evidence="4">
    <location>
        <begin position="119"/>
        <end position="305"/>
    </location>
</feature>
<name>A0ABR4AJY3_9LECA</name>
<feature type="transmembrane region" description="Helical" evidence="3">
    <location>
        <begin position="278"/>
        <end position="297"/>
    </location>
</feature>
<dbReference type="Proteomes" id="UP001590951">
    <property type="component" value="Unassembled WGS sequence"/>
</dbReference>
<protein>
    <recommendedName>
        <fullName evidence="4">Major facilitator superfamily (MFS) profile domain-containing protein</fullName>
    </recommendedName>
</protein>
<dbReference type="InterPro" id="IPR036259">
    <property type="entry name" value="MFS_trans_sf"/>
</dbReference>
<organism evidence="5 6">
    <name type="scientific">Lepraria finkii</name>
    <dbReference type="NCBI Taxonomy" id="1340010"/>
    <lineage>
        <taxon>Eukaryota</taxon>
        <taxon>Fungi</taxon>
        <taxon>Dikarya</taxon>
        <taxon>Ascomycota</taxon>
        <taxon>Pezizomycotina</taxon>
        <taxon>Lecanoromycetes</taxon>
        <taxon>OSLEUM clade</taxon>
        <taxon>Lecanoromycetidae</taxon>
        <taxon>Lecanorales</taxon>
        <taxon>Lecanorineae</taxon>
        <taxon>Stereocaulaceae</taxon>
        <taxon>Lepraria</taxon>
    </lineage>
</organism>
<evidence type="ECO:0000256" key="2">
    <source>
        <dbReference type="ARBA" id="ARBA00006727"/>
    </source>
</evidence>
<feature type="transmembrane region" description="Helical" evidence="3">
    <location>
        <begin position="118"/>
        <end position="141"/>
    </location>
</feature>
<keyword evidence="3" id="KW-1133">Transmembrane helix</keyword>
<accession>A0ABR4AJY3</accession>
<evidence type="ECO:0000313" key="6">
    <source>
        <dbReference type="Proteomes" id="UP001590951"/>
    </source>
</evidence>
<evidence type="ECO:0000256" key="1">
    <source>
        <dbReference type="ARBA" id="ARBA00004141"/>
    </source>
</evidence>
<proteinExistence type="inferred from homology"/>
<dbReference type="Pfam" id="PF07690">
    <property type="entry name" value="MFS_1"/>
    <property type="match status" value="1"/>
</dbReference>
<dbReference type="InterPro" id="IPR050327">
    <property type="entry name" value="Proton-linked_MCT"/>
</dbReference>
<comment type="caution">
    <text evidence="5">The sequence shown here is derived from an EMBL/GenBank/DDBJ whole genome shotgun (WGS) entry which is preliminary data.</text>
</comment>
<feature type="transmembrane region" description="Helical" evidence="3">
    <location>
        <begin position="78"/>
        <end position="98"/>
    </location>
</feature>
<feature type="transmembrane region" description="Helical" evidence="3">
    <location>
        <begin position="241"/>
        <end position="266"/>
    </location>
</feature>
<dbReference type="PANTHER" id="PTHR11360">
    <property type="entry name" value="MONOCARBOXYLATE TRANSPORTER"/>
    <property type="match status" value="1"/>
</dbReference>
<keyword evidence="3" id="KW-0472">Membrane</keyword>
<feature type="transmembrane region" description="Helical" evidence="3">
    <location>
        <begin position="184"/>
        <end position="203"/>
    </location>
</feature>
<keyword evidence="3" id="KW-0812">Transmembrane</keyword>
<dbReference type="SUPFAM" id="SSF103473">
    <property type="entry name" value="MFS general substrate transporter"/>
    <property type="match status" value="1"/>
</dbReference>
<evidence type="ECO:0000256" key="3">
    <source>
        <dbReference type="SAM" id="Phobius"/>
    </source>
</evidence>
<comment type="subcellular location">
    <subcellularLocation>
        <location evidence="1">Membrane</location>
        <topology evidence="1">Multi-pass membrane protein</topology>
    </subcellularLocation>
</comment>
<dbReference type="EMBL" id="JBHFEH010000146">
    <property type="protein sequence ID" value="KAL2045408.1"/>
    <property type="molecule type" value="Genomic_DNA"/>
</dbReference>
<gene>
    <name evidence="5" type="ORF">ABVK25_012120</name>
</gene>
<feature type="transmembrane region" description="Helical" evidence="3">
    <location>
        <begin position="209"/>
        <end position="234"/>
    </location>
</feature>
<comment type="similarity">
    <text evidence="2">Belongs to the major facilitator superfamily. Monocarboxylate porter (TC 2.A.1.13) family.</text>
</comment>
<evidence type="ECO:0000313" key="5">
    <source>
        <dbReference type="EMBL" id="KAL2045408.1"/>
    </source>
</evidence>
<sequence length="305" mass="32150">MMTSLCKEYYQFVLAQGVVGGIGIGMSIAPALAATGQYFRKNRAAAMGIAIAGSSLGGVIFPIMLAKMLPNPRLLFGWTIRICGFMMLVIMGVSCAVIKARLPPRKEKLFLPGAFKEVPYVTLIAASFTMLLGIFIPPFYLPTFAIANGMSPTLAPYLISIYNATSLFGRVIPGVLADKFGRFNVYFAAAVSSAILGFCWQRVTSNAAVIVFAAIYGFCSGAIVSMMSVCLTLVPKDPKNIGTYLGMGLAAASIAALIGTPISGAILSHENFNRVSDFSGSVSLAGALGIILAKYTTGKGLISKF</sequence>
<keyword evidence="6" id="KW-1185">Reference proteome</keyword>
<dbReference type="InterPro" id="IPR011701">
    <property type="entry name" value="MFS"/>
</dbReference>
<dbReference type="PANTHER" id="PTHR11360:SF281">
    <property type="entry name" value="ASPYRIDONES EFFLUX PROTEIN APDF-RELATED"/>
    <property type="match status" value="1"/>
</dbReference>
<evidence type="ECO:0000259" key="4">
    <source>
        <dbReference type="PROSITE" id="PS50850"/>
    </source>
</evidence>
<reference evidence="5 6" key="1">
    <citation type="submission" date="2024-09" db="EMBL/GenBank/DDBJ databases">
        <title>Rethinking Asexuality: The Enigmatic Case of Functional Sexual Genes in Lepraria (Stereocaulaceae).</title>
        <authorList>
            <person name="Doellman M."/>
            <person name="Sun Y."/>
            <person name="Barcenas-Pena A."/>
            <person name="Lumbsch H.T."/>
            <person name="Grewe F."/>
        </authorList>
    </citation>
    <scope>NUCLEOTIDE SEQUENCE [LARGE SCALE GENOMIC DNA]</scope>
    <source>
        <strain evidence="5 6">Grewe 0041</strain>
    </source>
</reference>